<evidence type="ECO:0000256" key="2">
    <source>
        <dbReference type="SAM" id="SignalP"/>
    </source>
</evidence>
<gene>
    <name evidence="3" type="ORF">BV898_08892</name>
</gene>
<dbReference type="Proteomes" id="UP000192578">
    <property type="component" value="Unassembled WGS sequence"/>
</dbReference>
<dbReference type="AlphaFoldDB" id="A0A1W0WP98"/>
<dbReference type="EMBL" id="MTYJ01000067">
    <property type="protein sequence ID" value="OQV17030.1"/>
    <property type="molecule type" value="Genomic_DNA"/>
</dbReference>
<accession>A0A1W0WP98</accession>
<feature type="chain" id="PRO_5010738099" evidence="2">
    <location>
        <begin position="19"/>
        <end position="299"/>
    </location>
</feature>
<evidence type="ECO:0000313" key="4">
    <source>
        <dbReference type="Proteomes" id="UP000192578"/>
    </source>
</evidence>
<evidence type="ECO:0000256" key="1">
    <source>
        <dbReference type="SAM" id="MobiDB-lite"/>
    </source>
</evidence>
<keyword evidence="4" id="KW-1185">Reference proteome</keyword>
<dbReference type="OrthoDB" id="10532267at2759"/>
<proteinExistence type="predicted"/>
<feature type="compositionally biased region" description="Basic residues" evidence="1">
    <location>
        <begin position="201"/>
        <end position="213"/>
    </location>
</feature>
<feature type="signal peptide" evidence="2">
    <location>
        <begin position="1"/>
        <end position="18"/>
    </location>
</feature>
<feature type="region of interest" description="Disordered" evidence="1">
    <location>
        <begin position="198"/>
        <end position="219"/>
    </location>
</feature>
<sequence>MWAILAILAVGSFGGASAAIVPAIFNSTTTNTSTVLTKPIIAAAAPVVFAANVTAANVTAAPIFIATTTVSPWANLTVVDYFIKVIRGELIGAKKCKKDHDCGAGLKCNLLWNWCAPWDAPIWPEFANNCTSNANCSDLYYCNIAFGKCKIGGPRKCLTTQDCMWFAGDNKTIWNCIDIEDLEKRAVLFQLGRPTFTKKSESHHKSHHKKHDHHHEEEHEVDIESEEVAKFGATAEGDHLMHGKRCWSRCTLDADCESLRFPAFLIKENYGCCNGYCTRRQSCVSVPQNFRAANATIAF</sequence>
<reference evidence="4" key="1">
    <citation type="submission" date="2017-01" db="EMBL/GenBank/DDBJ databases">
        <title>Comparative genomics of anhydrobiosis in the tardigrade Hypsibius dujardini.</title>
        <authorList>
            <person name="Yoshida Y."/>
            <person name="Koutsovoulos G."/>
            <person name="Laetsch D."/>
            <person name="Stevens L."/>
            <person name="Kumar S."/>
            <person name="Horikawa D."/>
            <person name="Ishino K."/>
            <person name="Komine S."/>
            <person name="Tomita M."/>
            <person name="Blaxter M."/>
            <person name="Arakawa K."/>
        </authorList>
    </citation>
    <scope>NUCLEOTIDE SEQUENCE [LARGE SCALE GENOMIC DNA]</scope>
    <source>
        <strain evidence="4">Z151</strain>
    </source>
</reference>
<organism evidence="3 4">
    <name type="scientific">Hypsibius exemplaris</name>
    <name type="common">Freshwater tardigrade</name>
    <dbReference type="NCBI Taxonomy" id="2072580"/>
    <lineage>
        <taxon>Eukaryota</taxon>
        <taxon>Metazoa</taxon>
        <taxon>Ecdysozoa</taxon>
        <taxon>Tardigrada</taxon>
        <taxon>Eutardigrada</taxon>
        <taxon>Parachela</taxon>
        <taxon>Hypsibioidea</taxon>
        <taxon>Hypsibiidae</taxon>
        <taxon>Hypsibius</taxon>
    </lineage>
</organism>
<comment type="caution">
    <text evidence="3">The sequence shown here is derived from an EMBL/GenBank/DDBJ whole genome shotgun (WGS) entry which is preliminary data.</text>
</comment>
<keyword evidence="2" id="KW-0732">Signal</keyword>
<protein>
    <submittedName>
        <fullName evidence="3">Uncharacterized protein</fullName>
    </submittedName>
</protein>
<evidence type="ECO:0000313" key="3">
    <source>
        <dbReference type="EMBL" id="OQV17030.1"/>
    </source>
</evidence>
<name>A0A1W0WP98_HYPEX</name>